<keyword evidence="8" id="KW-1185">Reference proteome</keyword>
<evidence type="ECO:0000256" key="3">
    <source>
        <dbReference type="ARBA" id="ARBA00023125"/>
    </source>
</evidence>
<dbReference type="SUPFAM" id="SSF57701">
    <property type="entry name" value="Zn2/Cys6 DNA-binding domain"/>
    <property type="match status" value="1"/>
</dbReference>
<dbReference type="PROSITE" id="PS00463">
    <property type="entry name" value="ZN2_CY6_FUNGAL_1"/>
    <property type="match status" value="1"/>
</dbReference>
<dbReference type="InterPro" id="IPR036864">
    <property type="entry name" value="Zn2-C6_fun-type_DNA-bd_sf"/>
</dbReference>
<dbReference type="STRING" id="745531.A0A0C3RRL5"/>
<dbReference type="Pfam" id="PF04082">
    <property type="entry name" value="Fungal_trans"/>
    <property type="match status" value="1"/>
</dbReference>
<evidence type="ECO:0000256" key="4">
    <source>
        <dbReference type="ARBA" id="ARBA00023242"/>
    </source>
</evidence>
<evidence type="ECO:0000313" key="7">
    <source>
        <dbReference type="EMBL" id="KIP02761.1"/>
    </source>
</evidence>
<name>A0A0C3RRL5_PHLG1</name>
<dbReference type="PROSITE" id="PS50048">
    <property type="entry name" value="ZN2_CY6_FUNGAL_2"/>
    <property type="match status" value="1"/>
</dbReference>
<dbReference type="GO" id="GO:0005634">
    <property type="term" value="C:nucleus"/>
    <property type="evidence" value="ECO:0007669"/>
    <property type="project" value="UniProtKB-SubCell"/>
</dbReference>
<dbReference type="GO" id="GO:0000981">
    <property type="term" value="F:DNA-binding transcription factor activity, RNA polymerase II-specific"/>
    <property type="evidence" value="ECO:0007669"/>
    <property type="project" value="InterPro"/>
</dbReference>
<accession>A0A0C3RRL5</accession>
<dbReference type="PANTHER" id="PTHR46910:SF3">
    <property type="entry name" value="HALOTOLERANCE PROTEIN 9-RELATED"/>
    <property type="match status" value="1"/>
</dbReference>
<dbReference type="Pfam" id="PF00172">
    <property type="entry name" value="Zn_clus"/>
    <property type="match status" value="1"/>
</dbReference>
<sequence length="874" mass="95661">MSSTSANGDQQGQQQQAEKSQPSLLKERRFKLSRACDRCRRRRIKCDEGHPCQSCLTSNSSCTFEEPGKRTHPHKSKRATTLEDRMHHLETLIQAIPPAVFAAGGDINSNGGMLPPPVDPTTNPHASFASATHTYPLGVPPPSLNSYSLINPSNFFGPSKHTPDSRHNTPPQSNGGIGSPTADRLSEDTTRMSLSPSYLYFDDEGYTRWQGETSGLPLLDLLVEQHQVVTKQEPEQPSLQNPWPVPNAQAVNDWFPDRTPRRQETNPEVIWKLITSFIAPDLMDSLVQCYLSTTYYLLPFLHVPTFLADYGNPSKWGEPGFAALVVAICCLSSRHIDDPRVRSDPTDGNSAGTQWFELFGRLRTLPSADRPTVYTVQSVLVAGVYAVGLGKLSKAFGLLAEAITLALDTGLHRSADAYDVFDPIEDEVRKRTFWCIYLWDKQACAHFGRPPMIRLRDCDVGEPAMVDDELITRDTIGIQPAEHQSRMAAFVSLLRVYVVLESILDGPPSKHFGDNSPFLTRATSILSGFRRRTDLREEEMLLDDIVQSLPPFWAHSVETMASGDVLRVTQAVRIHCAEQFVRMLLYRHRFSEMVAERSLRGAGPGEQGEAECEAMRAAQACALQIISSHMQIASKGLMTYYGVHVIHQLTAAGRTLVAILINCHAESLRPLIQPSLEALRSCVGLLRRFSGRYVCGLRSGDLMEEFCRLTQIPLESPRPDASAKPRPPWIRPIRKKTLRSNASNESTSQHSSPEGFSPSDAFLDLSGTSGKITSPPPNGAFTNGNNGKVAYGPGGTPGFMDGGAMDITSESNLAMNPSDLLAMFNVGDAGGIDVAQLLMSPPMEGRGLADGAPNFFGMGAGTSNMGGGIMSPTP</sequence>
<dbReference type="CDD" id="cd12148">
    <property type="entry name" value="fungal_TF_MHR"/>
    <property type="match status" value="1"/>
</dbReference>
<feature type="compositionally biased region" description="Polar residues" evidence="5">
    <location>
        <begin position="739"/>
        <end position="754"/>
    </location>
</feature>
<dbReference type="OrthoDB" id="25921at2759"/>
<dbReference type="PANTHER" id="PTHR46910">
    <property type="entry name" value="TRANSCRIPTION FACTOR PDR1"/>
    <property type="match status" value="1"/>
</dbReference>
<feature type="region of interest" description="Disordered" evidence="5">
    <location>
        <begin position="155"/>
        <end position="189"/>
    </location>
</feature>
<dbReference type="InterPro" id="IPR050987">
    <property type="entry name" value="AtrR-like"/>
</dbReference>
<keyword evidence="4" id="KW-0539">Nucleus</keyword>
<dbReference type="Gene3D" id="4.10.240.10">
    <property type="entry name" value="Zn(2)-C6 fungal-type DNA-binding domain"/>
    <property type="match status" value="1"/>
</dbReference>
<dbReference type="SMART" id="SM00906">
    <property type="entry name" value="Fungal_trans"/>
    <property type="match status" value="1"/>
</dbReference>
<evidence type="ECO:0000313" key="8">
    <source>
        <dbReference type="Proteomes" id="UP000053257"/>
    </source>
</evidence>
<evidence type="ECO:0000256" key="2">
    <source>
        <dbReference type="ARBA" id="ARBA00022723"/>
    </source>
</evidence>
<keyword evidence="2" id="KW-0479">Metal-binding</keyword>
<protein>
    <recommendedName>
        <fullName evidence="6">Zn(2)-C6 fungal-type domain-containing protein</fullName>
    </recommendedName>
</protein>
<proteinExistence type="predicted"/>
<dbReference type="HOGENOM" id="CLU_009212_0_0_1"/>
<dbReference type="InterPro" id="IPR007219">
    <property type="entry name" value="XnlR_reg_dom"/>
</dbReference>
<evidence type="ECO:0000256" key="1">
    <source>
        <dbReference type="ARBA" id="ARBA00004123"/>
    </source>
</evidence>
<dbReference type="Proteomes" id="UP000053257">
    <property type="component" value="Unassembled WGS sequence"/>
</dbReference>
<dbReference type="GO" id="GO:0006351">
    <property type="term" value="P:DNA-templated transcription"/>
    <property type="evidence" value="ECO:0007669"/>
    <property type="project" value="InterPro"/>
</dbReference>
<dbReference type="AlphaFoldDB" id="A0A0C3RRL5"/>
<dbReference type="EMBL" id="KN840655">
    <property type="protein sequence ID" value="KIP02761.1"/>
    <property type="molecule type" value="Genomic_DNA"/>
</dbReference>
<dbReference type="SMART" id="SM00066">
    <property type="entry name" value="GAL4"/>
    <property type="match status" value="1"/>
</dbReference>
<gene>
    <name evidence="7" type="ORF">PHLGIDRAFT_111699</name>
</gene>
<dbReference type="GO" id="GO:0008270">
    <property type="term" value="F:zinc ion binding"/>
    <property type="evidence" value="ECO:0007669"/>
    <property type="project" value="InterPro"/>
</dbReference>
<feature type="region of interest" description="Disordered" evidence="5">
    <location>
        <begin position="715"/>
        <end position="786"/>
    </location>
</feature>
<dbReference type="InterPro" id="IPR001138">
    <property type="entry name" value="Zn2Cys6_DnaBD"/>
</dbReference>
<feature type="domain" description="Zn(2)-C6 fungal-type" evidence="6">
    <location>
        <begin position="35"/>
        <end position="64"/>
    </location>
</feature>
<feature type="region of interest" description="Disordered" evidence="5">
    <location>
        <begin position="1"/>
        <end position="27"/>
    </location>
</feature>
<evidence type="ECO:0000256" key="5">
    <source>
        <dbReference type="SAM" id="MobiDB-lite"/>
    </source>
</evidence>
<dbReference type="GO" id="GO:0003677">
    <property type="term" value="F:DNA binding"/>
    <property type="evidence" value="ECO:0007669"/>
    <property type="project" value="UniProtKB-KW"/>
</dbReference>
<organism evidence="7 8">
    <name type="scientific">Phlebiopsis gigantea (strain 11061_1 CR5-6)</name>
    <name type="common">White-rot fungus</name>
    <name type="synonym">Peniophora gigantea</name>
    <dbReference type="NCBI Taxonomy" id="745531"/>
    <lineage>
        <taxon>Eukaryota</taxon>
        <taxon>Fungi</taxon>
        <taxon>Dikarya</taxon>
        <taxon>Basidiomycota</taxon>
        <taxon>Agaricomycotina</taxon>
        <taxon>Agaricomycetes</taxon>
        <taxon>Polyporales</taxon>
        <taxon>Phanerochaetaceae</taxon>
        <taxon>Phlebiopsis</taxon>
    </lineage>
</organism>
<comment type="subcellular location">
    <subcellularLocation>
        <location evidence="1">Nucleus</location>
    </subcellularLocation>
</comment>
<keyword evidence="3" id="KW-0238">DNA-binding</keyword>
<evidence type="ECO:0000259" key="6">
    <source>
        <dbReference type="PROSITE" id="PS50048"/>
    </source>
</evidence>
<reference evidence="7 8" key="1">
    <citation type="journal article" date="2014" name="PLoS Genet.">
        <title>Analysis of the Phlebiopsis gigantea genome, transcriptome and secretome provides insight into its pioneer colonization strategies of wood.</title>
        <authorList>
            <person name="Hori C."/>
            <person name="Ishida T."/>
            <person name="Igarashi K."/>
            <person name="Samejima M."/>
            <person name="Suzuki H."/>
            <person name="Master E."/>
            <person name="Ferreira P."/>
            <person name="Ruiz-Duenas F.J."/>
            <person name="Held B."/>
            <person name="Canessa P."/>
            <person name="Larrondo L.F."/>
            <person name="Schmoll M."/>
            <person name="Druzhinina I.S."/>
            <person name="Kubicek C.P."/>
            <person name="Gaskell J.A."/>
            <person name="Kersten P."/>
            <person name="St John F."/>
            <person name="Glasner J."/>
            <person name="Sabat G."/>
            <person name="Splinter BonDurant S."/>
            <person name="Syed K."/>
            <person name="Yadav J."/>
            <person name="Mgbeahuruike A.C."/>
            <person name="Kovalchuk A."/>
            <person name="Asiegbu F.O."/>
            <person name="Lackner G."/>
            <person name="Hoffmeister D."/>
            <person name="Rencoret J."/>
            <person name="Gutierrez A."/>
            <person name="Sun H."/>
            <person name="Lindquist E."/>
            <person name="Barry K."/>
            <person name="Riley R."/>
            <person name="Grigoriev I.V."/>
            <person name="Henrissat B."/>
            <person name="Kues U."/>
            <person name="Berka R.M."/>
            <person name="Martinez A.T."/>
            <person name="Covert S.F."/>
            <person name="Blanchette R.A."/>
            <person name="Cullen D."/>
        </authorList>
    </citation>
    <scope>NUCLEOTIDE SEQUENCE [LARGE SCALE GENOMIC DNA]</scope>
    <source>
        <strain evidence="7 8">11061_1 CR5-6</strain>
    </source>
</reference>